<dbReference type="EMBL" id="ASWL01000002">
    <property type="protein sequence ID" value="EOU22959.1"/>
    <property type="molecule type" value="Genomic_DNA"/>
</dbReference>
<dbReference type="Proteomes" id="UP000014107">
    <property type="component" value="Unassembled WGS sequence"/>
</dbReference>
<evidence type="ECO:0000256" key="2">
    <source>
        <dbReference type="ARBA" id="ARBA00022729"/>
    </source>
</evidence>
<comment type="caution">
    <text evidence="10">The sequence shown here is derived from an EMBL/GenBank/DDBJ whole genome shotgun (WGS) entry which is preliminary data.</text>
</comment>
<evidence type="ECO:0000313" key="11">
    <source>
        <dbReference type="Proteomes" id="UP000014104"/>
    </source>
</evidence>
<dbReference type="InterPro" id="IPR004872">
    <property type="entry name" value="Lipoprotein_NlpA"/>
</dbReference>
<feature type="signal peptide" evidence="8">
    <location>
        <begin position="1"/>
        <end position="23"/>
    </location>
</feature>
<dbReference type="Proteomes" id="UP000014104">
    <property type="component" value="Unassembled WGS sequence"/>
</dbReference>
<evidence type="ECO:0000256" key="1">
    <source>
        <dbReference type="ARBA" id="ARBA00004635"/>
    </source>
</evidence>
<evidence type="ECO:0000313" key="9">
    <source>
        <dbReference type="EMBL" id="EOT48881.1"/>
    </source>
</evidence>
<dbReference type="CDD" id="cd13598">
    <property type="entry name" value="PBP2_lipoprotein_IlpA_like"/>
    <property type="match status" value="1"/>
</dbReference>
<sequence>MMKKLGKGILLSVAALAVSGILAGCGTKSEAQPLDEKKVTIGVTSGPHQEILEEVAKQAKKDGLDITVKSFDDYNTPNTALNDGDLDGNSYQTFSFLEQQVKDKDYKIESAFKTVAFPLGVYSKKVSNLSKLQKGDKVGVPNDPTNEYRALKLLEEAGVLKLKEGVEIKATKNDIAENPKDIEIVELEASQIPSQLGELAAAAINTNFAFGAGLTINDDAIYHEPLKDNPNYNVFAVRTENKDDKIVKEIKKYYQSDKTKEFIEEKFKGSVVPAF</sequence>
<organism evidence="10 12">
    <name type="scientific">Enterococcus avium ATCC 14025</name>
    <dbReference type="NCBI Taxonomy" id="1140002"/>
    <lineage>
        <taxon>Bacteria</taxon>
        <taxon>Bacillati</taxon>
        <taxon>Bacillota</taxon>
        <taxon>Bacilli</taxon>
        <taxon>Lactobacillales</taxon>
        <taxon>Enterococcaceae</taxon>
        <taxon>Enterococcus</taxon>
    </lineage>
</organism>
<accession>A0AAV3J111</accession>
<comment type="subcellular location">
    <subcellularLocation>
        <location evidence="1">Membrane</location>
        <topology evidence="1">Lipid-anchor</topology>
    </subcellularLocation>
</comment>
<evidence type="ECO:0000256" key="6">
    <source>
        <dbReference type="PIRNR" id="PIRNR002854"/>
    </source>
</evidence>
<dbReference type="PROSITE" id="PS51257">
    <property type="entry name" value="PROKAR_LIPOPROTEIN"/>
    <property type="match status" value="1"/>
</dbReference>
<dbReference type="PIRSF" id="PIRSF002854">
    <property type="entry name" value="MetQ"/>
    <property type="match status" value="1"/>
</dbReference>
<keyword evidence="2 8" id="KW-0732">Signal</keyword>
<evidence type="ECO:0000313" key="10">
    <source>
        <dbReference type="EMBL" id="EOU22959.1"/>
    </source>
</evidence>
<evidence type="ECO:0000256" key="5">
    <source>
        <dbReference type="ARBA" id="ARBA00023288"/>
    </source>
</evidence>
<dbReference type="EMBL" id="AHYV01000008">
    <property type="protein sequence ID" value="EOT48881.1"/>
    <property type="molecule type" value="Genomic_DNA"/>
</dbReference>
<evidence type="ECO:0000256" key="4">
    <source>
        <dbReference type="ARBA" id="ARBA00023139"/>
    </source>
</evidence>
<reference evidence="9 11" key="1">
    <citation type="submission" date="2013-03" db="EMBL/GenBank/DDBJ databases">
        <title>The Genome Sequence of Enterococcus avium ATCC_14025 (Illumina only assembly).</title>
        <authorList>
            <consortium name="The Broad Institute Genomics Platform"/>
            <consortium name="The Broad Institute Genome Sequencing Center for Infectious Disease"/>
            <person name="Earl A."/>
            <person name="Russ C."/>
            <person name="Gilmore M."/>
            <person name="Surin D."/>
            <person name="Walker B."/>
            <person name="Young S."/>
            <person name="Zeng Q."/>
            <person name="Gargeya S."/>
            <person name="Fitzgerald M."/>
            <person name="Haas B."/>
            <person name="Abouelleil A."/>
            <person name="Allen A.W."/>
            <person name="Alvarado L."/>
            <person name="Arachchi H.M."/>
            <person name="Berlin A.M."/>
            <person name="Chapman S.B."/>
            <person name="Gainer-Dewar J."/>
            <person name="Goldberg J."/>
            <person name="Griggs A."/>
            <person name="Gujja S."/>
            <person name="Hansen M."/>
            <person name="Howarth C."/>
            <person name="Imamovic A."/>
            <person name="Ireland A."/>
            <person name="Larimer J."/>
            <person name="McCowan C."/>
            <person name="Murphy C."/>
            <person name="Pearson M."/>
            <person name="Poon T.W."/>
            <person name="Priest M."/>
            <person name="Roberts A."/>
            <person name="Saif S."/>
            <person name="Shea T."/>
            <person name="Sisk P."/>
            <person name="Sykes S."/>
            <person name="Wortman J."/>
            <person name="Nusbaum C."/>
            <person name="Birren B."/>
        </authorList>
    </citation>
    <scope>NUCLEOTIDE SEQUENCE [LARGE SCALE GENOMIC DNA]</scope>
    <source>
        <strain evidence="9 11">ATCC 14025</strain>
    </source>
</reference>
<gene>
    <name evidence="10" type="ORF">I570_00822</name>
    <name evidence="9" type="ORF">OMU_01065</name>
</gene>
<evidence type="ECO:0000313" key="12">
    <source>
        <dbReference type="Proteomes" id="UP000014107"/>
    </source>
</evidence>
<dbReference type="Gene3D" id="3.40.190.10">
    <property type="entry name" value="Periplasmic binding protein-like II"/>
    <property type="match status" value="2"/>
</dbReference>
<reference evidence="10 12" key="2">
    <citation type="submission" date="2013-03" db="EMBL/GenBank/DDBJ databases">
        <title>The Genome Sequence of Enterococcus avium ATCC_14025 (PacBio/Illumina hybrid assembly).</title>
        <authorList>
            <consortium name="The Broad Institute Genomics Platform"/>
            <consortium name="The Broad Institute Genome Sequencing Center for Infectious Disease"/>
            <person name="Earl A."/>
            <person name="Russ C."/>
            <person name="Gilmore M."/>
            <person name="Surin D."/>
            <person name="Walker B."/>
            <person name="Young S."/>
            <person name="Zeng Q."/>
            <person name="Gargeya S."/>
            <person name="Fitzgerald M."/>
            <person name="Haas B."/>
            <person name="Abouelleil A."/>
            <person name="Allen A.W."/>
            <person name="Alvarado L."/>
            <person name="Arachchi H.M."/>
            <person name="Berlin A.M."/>
            <person name="Chapman S.B."/>
            <person name="Gainer-Dewar J."/>
            <person name="Goldberg J."/>
            <person name="Griggs A."/>
            <person name="Gujja S."/>
            <person name="Hansen M."/>
            <person name="Howarth C."/>
            <person name="Imamovic A."/>
            <person name="Ireland A."/>
            <person name="Larimer J."/>
            <person name="McCowan C."/>
            <person name="Murphy C."/>
            <person name="Pearson M."/>
            <person name="Poon T.W."/>
            <person name="Priest M."/>
            <person name="Roberts A."/>
            <person name="Saif S."/>
            <person name="Shea T."/>
            <person name="Sisk P."/>
            <person name="Sykes S."/>
            <person name="Wortman J."/>
            <person name="Nusbaum C."/>
            <person name="Birren B."/>
        </authorList>
    </citation>
    <scope>NUCLEOTIDE SEQUENCE [LARGE SCALE GENOMIC DNA]</scope>
    <source>
        <strain evidence="10 12">ATCC 14025</strain>
    </source>
</reference>
<feature type="chain" id="PRO_5043999612" description="Lipoprotein" evidence="8">
    <location>
        <begin position="24"/>
        <end position="275"/>
    </location>
</feature>
<name>A0AAV3J111_ENTAV</name>
<dbReference type="Pfam" id="PF03180">
    <property type="entry name" value="Lipoprotein_9"/>
    <property type="match status" value="1"/>
</dbReference>
<keyword evidence="3" id="KW-0472">Membrane</keyword>
<comment type="similarity">
    <text evidence="6">Belongs to the nlpA lipoprotein family.</text>
</comment>
<keyword evidence="5 6" id="KW-0449">Lipoprotein</keyword>
<feature type="lipid moiety-binding region" description="S-diacylglycerol cysteine" evidence="7">
    <location>
        <position position="25"/>
    </location>
</feature>
<proteinExistence type="inferred from homology"/>
<dbReference type="GO" id="GO:0016020">
    <property type="term" value="C:membrane"/>
    <property type="evidence" value="ECO:0007669"/>
    <property type="project" value="UniProtKB-SubCell"/>
</dbReference>
<evidence type="ECO:0000256" key="3">
    <source>
        <dbReference type="ARBA" id="ARBA00023136"/>
    </source>
</evidence>
<dbReference type="AlphaFoldDB" id="A0AAV3J111"/>
<dbReference type="PANTHER" id="PTHR30429:SF1">
    <property type="entry name" value="D-METHIONINE-BINDING LIPOPROTEIN METQ-RELATED"/>
    <property type="match status" value="1"/>
</dbReference>
<dbReference type="SUPFAM" id="SSF53850">
    <property type="entry name" value="Periplasmic binding protein-like II"/>
    <property type="match status" value="1"/>
</dbReference>
<keyword evidence="4" id="KW-0564">Palmitate</keyword>
<dbReference type="PANTHER" id="PTHR30429">
    <property type="entry name" value="D-METHIONINE-BINDING LIPOPROTEIN METQ"/>
    <property type="match status" value="1"/>
</dbReference>
<protein>
    <recommendedName>
        <fullName evidence="6">Lipoprotein</fullName>
    </recommendedName>
</protein>
<evidence type="ECO:0000256" key="7">
    <source>
        <dbReference type="PIRSR" id="PIRSR002854-1"/>
    </source>
</evidence>
<keyword evidence="11" id="KW-1185">Reference proteome</keyword>
<evidence type="ECO:0000256" key="8">
    <source>
        <dbReference type="SAM" id="SignalP"/>
    </source>
</evidence>